<dbReference type="InterPro" id="IPR011663">
    <property type="entry name" value="UTRA"/>
</dbReference>
<dbReference type="GO" id="GO:0045892">
    <property type="term" value="P:negative regulation of DNA-templated transcription"/>
    <property type="evidence" value="ECO:0007669"/>
    <property type="project" value="TreeGrafter"/>
</dbReference>
<dbReference type="GO" id="GO:0003700">
    <property type="term" value="F:DNA-binding transcription factor activity"/>
    <property type="evidence" value="ECO:0007669"/>
    <property type="project" value="InterPro"/>
</dbReference>
<dbReference type="SUPFAM" id="SSF46785">
    <property type="entry name" value="Winged helix' DNA-binding domain"/>
    <property type="match status" value="1"/>
</dbReference>
<feature type="domain" description="HTH gntR-type" evidence="4">
    <location>
        <begin position="9"/>
        <end position="77"/>
    </location>
</feature>
<proteinExistence type="predicted"/>
<dbReference type="SUPFAM" id="SSF64288">
    <property type="entry name" value="Chorismate lyase-like"/>
    <property type="match status" value="1"/>
</dbReference>
<comment type="caution">
    <text evidence="5">The sequence shown here is derived from an EMBL/GenBank/DDBJ whole genome shotgun (WGS) entry which is preliminary data.</text>
</comment>
<dbReference type="SMART" id="SM00866">
    <property type="entry name" value="UTRA"/>
    <property type="match status" value="1"/>
</dbReference>
<dbReference type="PROSITE" id="PS50949">
    <property type="entry name" value="HTH_GNTR"/>
    <property type="match status" value="1"/>
</dbReference>
<organism evidence="5 6">
    <name type="scientific">Candidatus Micropelagius thuwalensis</name>
    <dbReference type="NCBI Taxonomy" id="1397666"/>
    <lineage>
        <taxon>Bacteria</taxon>
        <taxon>Pseudomonadati</taxon>
        <taxon>Pseudomonadota</taxon>
        <taxon>Alphaproteobacteria</taxon>
        <taxon>PS1 clade</taxon>
        <taxon>Candidatus Micropelagius</taxon>
    </lineage>
</organism>
<dbReference type="SMART" id="SM00345">
    <property type="entry name" value="HTH_GNTR"/>
    <property type="match status" value="1"/>
</dbReference>
<dbReference type="PANTHER" id="PTHR44846:SF1">
    <property type="entry name" value="MANNOSYL-D-GLYCERATE TRANSPORT_METABOLISM SYSTEM REPRESSOR MNGR-RELATED"/>
    <property type="match status" value="1"/>
</dbReference>
<dbReference type="EMBL" id="AWXE01000001">
    <property type="protein sequence ID" value="ERL47380.1"/>
    <property type="molecule type" value="Genomic_DNA"/>
</dbReference>
<sequence length="258" mass="29466">MDLKNNHPTPLYHLIYIVLRDKILRGIYPKGSNIPSENELVKEYSVSRITARRSLENLSRDGLVSRHRGRGTIVTYDMPVTAAKSGGMEDLMENLLMIAQETKVKILDFSYIEADAELKSVFQLQEGDNHTLQKTVRVRYQNKAPFSYVVAHVPEEIGRCYKRKDLSHKPLLALIEQAEIKISHASQTITAVAADNKLSDLLQIKIGSPALEVTRIVYDTDEAPVQYIKIFYRPDKYQLQMRLSRVSGKKSNFWQSDS</sequence>
<keyword evidence="1" id="KW-0805">Transcription regulation</keyword>
<evidence type="ECO:0000256" key="3">
    <source>
        <dbReference type="ARBA" id="ARBA00023163"/>
    </source>
</evidence>
<dbReference type="CDD" id="cd07377">
    <property type="entry name" value="WHTH_GntR"/>
    <property type="match status" value="1"/>
</dbReference>
<evidence type="ECO:0000313" key="6">
    <source>
        <dbReference type="Proteomes" id="UP000016762"/>
    </source>
</evidence>
<accession>U2WV12</accession>
<dbReference type="PRINTS" id="PR00035">
    <property type="entry name" value="HTHGNTR"/>
</dbReference>
<reference evidence="5 6" key="1">
    <citation type="journal article" date="2014" name="FEMS Microbiol. Ecol.">
        <title>Genomic differentiation among two strains of the PS1 clade isolated from geographically separated marine habitats.</title>
        <authorList>
            <person name="Jimenez-Infante F."/>
            <person name="Ngugi D.K."/>
            <person name="Alam I."/>
            <person name="Rashid M."/>
            <person name="Baalawi W."/>
            <person name="Kamau A.A."/>
            <person name="Bajic V.B."/>
            <person name="Stingl U."/>
        </authorList>
    </citation>
    <scope>NUCLEOTIDE SEQUENCE [LARGE SCALE GENOMIC DNA]</scope>
    <source>
        <strain evidence="5 6">RS24</strain>
    </source>
</reference>
<dbReference type="Pfam" id="PF07702">
    <property type="entry name" value="UTRA"/>
    <property type="match status" value="1"/>
</dbReference>
<keyword evidence="3" id="KW-0804">Transcription</keyword>
<keyword evidence="2" id="KW-0238">DNA-binding</keyword>
<dbReference type="InterPro" id="IPR028978">
    <property type="entry name" value="Chorismate_lyase_/UTRA_dom_sf"/>
</dbReference>
<keyword evidence="6" id="KW-1185">Reference proteome</keyword>
<dbReference type="Pfam" id="PF00392">
    <property type="entry name" value="GntR"/>
    <property type="match status" value="1"/>
</dbReference>
<dbReference type="Proteomes" id="UP000016762">
    <property type="component" value="Unassembled WGS sequence"/>
</dbReference>
<dbReference type="InterPro" id="IPR036390">
    <property type="entry name" value="WH_DNA-bd_sf"/>
</dbReference>
<evidence type="ECO:0000313" key="5">
    <source>
        <dbReference type="EMBL" id="ERL47380.1"/>
    </source>
</evidence>
<dbReference type="InterPro" id="IPR036388">
    <property type="entry name" value="WH-like_DNA-bd_sf"/>
</dbReference>
<protein>
    <recommendedName>
        <fullName evidence="4">HTH gntR-type domain-containing protein</fullName>
    </recommendedName>
</protein>
<dbReference type="Gene3D" id="3.40.1410.10">
    <property type="entry name" value="Chorismate lyase-like"/>
    <property type="match status" value="1"/>
</dbReference>
<name>U2WV12_9PROT</name>
<dbReference type="eggNOG" id="COG2188">
    <property type="taxonomic scope" value="Bacteria"/>
</dbReference>
<dbReference type="AlphaFoldDB" id="U2WV12"/>
<evidence type="ECO:0000256" key="2">
    <source>
        <dbReference type="ARBA" id="ARBA00023125"/>
    </source>
</evidence>
<dbReference type="Gene3D" id="1.10.10.10">
    <property type="entry name" value="Winged helix-like DNA-binding domain superfamily/Winged helix DNA-binding domain"/>
    <property type="match status" value="1"/>
</dbReference>
<dbReference type="GO" id="GO:0003677">
    <property type="term" value="F:DNA binding"/>
    <property type="evidence" value="ECO:0007669"/>
    <property type="project" value="UniProtKB-KW"/>
</dbReference>
<dbReference type="STRING" id="1397666.RS24_00318"/>
<dbReference type="InterPro" id="IPR000524">
    <property type="entry name" value="Tscrpt_reg_HTH_GntR"/>
</dbReference>
<dbReference type="OrthoDB" id="7173258at2"/>
<gene>
    <name evidence="5" type="ORF">RS24_00318</name>
</gene>
<dbReference type="InterPro" id="IPR050679">
    <property type="entry name" value="Bact_HTH_transcr_reg"/>
</dbReference>
<evidence type="ECO:0000259" key="4">
    <source>
        <dbReference type="PROSITE" id="PS50949"/>
    </source>
</evidence>
<dbReference type="PANTHER" id="PTHR44846">
    <property type="entry name" value="MANNOSYL-D-GLYCERATE TRANSPORT/METABOLISM SYSTEM REPRESSOR MNGR-RELATED"/>
    <property type="match status" value="1"/>
</dbReference>
<dbReference type="RefSeq" id="WP_021776398.1">
    <property type="nucleotide sequence ID" value="NZ_AWXE01000001.1"/>
</dbReference>
<evidence type="ECO:0000256" key="1">
    <source>
        <dbReference type="ARBA" id="ARBA00023015"/>
    </source>
</evidence>